<sequence length="88" mass="10366">MNGVTNVKKYCVFLFQLIIWSSYTLAEWLSMNDRFFYKSLMFLLFSYFAIYIGKLILQSTKQTLLVTVMSLFCYGVLQICLEVIIPIH</sequence>
<name>A0A398BC11_9BACI</name>
<evidence type="ECO:0000256" key="1">
    <source>
        <dbReference type="SAM" id="Phobius"/>
    </source>
</evidence>
<dbReference type="Proteomes" id="UP000266016">
    <property type="component" value="Unassembled WGS sequence"/>
</dbReference>
<keyword evidence="1" id="KW-0472">Membrane</keyword>
<comment type="caution">
    <text evidence="2">The sequence shown here is derived from an EMBL/GenBank/DDBJ whole genome shotgun (WGS) entry which is preliminary data.</text>
</comment>
<dbReference type="EMBL" id="QWVS01000011">
    <property type="protein sequence ID" value="RID87699.1"/>
    <property type="molecule type" value="Genomic_DNA"/>
</dbReference>
<dbReference type="AlphaFoldDB" id="A0A398BC11"/>
<evidence type="ECO:0000313" key="2">
    <source>
        <dbReference type="EMBL" id="RID87699.1"/>
    </source>
</evidence>
<feature type="transmembrane region" description="Helical" evidence="1">
    <location>
        <begin position="64"/>
        <end position="87"/>
    </location>
</feature>
<keyword evidence="1" id="KW-0812">Transmembrane</keyword>
<keyword evidence="3" id="KW-1185">Reference proteome</keyword>
<feature type="transmembrane region" description="Helical" evidence="1">
    <location>
        <begin position="36"/>
        <end position="57"/>
    </location>
</feature>
<evidence type="ECO:0000313" key="3">
    <source>
        <dbReference type="Proteomes" id="UP000266016"/>
    </source>
</evidence>
<protein>
    <submittedName>
        <fullName evidence="2">Uncharacterized protein</fullName>
    </submittedName>
</protein>
<proteinExistence type="predicted"/>
<gene>
    <name evidence="2" type="ORF">D1953_05480</name>
</gene>
<keyword evidence="1" id="KW-1133">Transmembrane helix</keyword>
<reference evidence="2 3" key="1">
    <citation type="submission" date="2018-08" db="EMBL/GenBank/DDBJ databases">
        <title>Bacillus jemisoniae sp. nov., Bacillus chryseoplanitiae sp. nov., Bacillus resnikiae sp. nov., and Bacillus frankliniae sp. nov., isolated from Viking spacecraft and associated surfaces.</title>
        <authorList>
            <person name="Seuylemezian A."/>
            <person name="Vaishampayan P."/>
        </authorList>
    </citation>
    <scope>NUCLEOTIDE SEQUENCE [LARGE SCALE GENOMIC DNA]</scope>
    <source>
        <strain evidence="2 3">MA001</strain>
    </source>
</reference>
<organism evidence="2 3">
    <name type="scientific">Peribacillus asahii</name>
    <dbReference type="NCBI Taxonomy" id="228899"/>
    <lineage>
        <taxon>Bacteria</taxon>
        <taxon>Bacillati</taxon>
        <taxon>Bacillota</taxon>
        <taxon>Bacilli</taxon>
        <taxon>Bacillales</taxon>
        <taxon>Bacillaceae</taxon>
        <taxon>Peribacillus</taxon>
    </lineage>
</organism>
<accession>A0A398BC11</accession>